<keyword evidence="1" id="KW-1133">Transmembrane helix</keyword>
<dbReference type="Gene3D" id="3.40.720.10">
    <property type="entry name" value="Alkaline Phosphatase, subunit A"/>
    <property type="match status" value="1"/>
</dbReference>
<evidence type="ECO:0000313" key="3">
    <source>
        <dbReference type="Proteomes" id="UP001597158"/>
    </source>
</evidence>
<dbReference type="InterPro" id="IPR017850">
    <property type="entry name" value="Alkaline_phosphatase_core_sf"/>
</dbReference>
<dbReference type="EMBL" id="JBHTMC010000026">
    <property type="protein sequence ID" value="MFD1264605.1"/>
    <property type="molecule type" value="Genomic_DNA"/>
</dbReference>
<proteinExistence type="predicted"/>
<keyword evidence="1" id="KW-0472">Membrane</keyword>
<evidence type="ECO:0000313" key="2">
    <source>
        <dbReference type="EMBL" id="MFD1264605.1"/>
    </source>
</evidence>
<feature type="transmembrane region" description="Helical" evidence="1">
    <location>
        <begin position="99"/>
        <end position="120"/>
    </location>
</feature>
<feature type="transmembrane region" description="Helical" evidence="1">
    <location>
        <begin position="185"/>
        <end position="202"/>
    </location>
</feature>
<gene>
    <name evidence="2" type="ORF">ACFQ4M_13555</name>
</gene>
<reference evidence="3" key="1">
    <citation type="journal article" date="2019" name="Int. J. Syst. Evol. Microbiol.">
        <title>The Global Catalogue of Microorganisms (GCM) 10K type strain sequencing project: providing services to taxonomists for standard genome sequencing and annotation.</title>
        <authorList>
            <consortium name="The Broad Institute Genomics Platform"/>
            <consortium name="The Broad Institute Genome Sequencing Center for Infectious Disease"/>
            <person name="Wu L."/>
            <person name="Ma J."/>
        </authorList>
    </citation>
    <scope>NUCLEOTIDE SEQUENCE [LARGE SCALE GENOMIC DNA]</scope>
    <source>
        <strain evidence="3">CCUG 48884</strain>
    </source>
</reference>
<feature type="transmembrane region" description="Helical" evidence="1">
    <location>
        <begin position="145"/>
        <end position="165"/>
    </location>
</feature>
<dbReference type="SUPFAM" id="SSF53649">
    <property type="entry name" value="Alkaline phosphatase-like"/>
    <property type="match status" value="1"/>
</dbReference>
<organism evidence="2 3">
    <name type="scientific">Thauera mechernichensis</name>
    <dbReference type="NCBI Taxonomy" id="82788"/>
    <lineage>
        <taxon>Bacteria</taxon>
        <taxon>Pseudomonadati</taxon>
        <taxon>Pseudomonadota</taxon>
        <taxon>Betaproteobacteria</taxon>
        <taxon>Rhodocyclales</taxon>
        <taxon>Zoogloeaceae</taxon>
        <taxon>Thauera</taxon>
    </lineage>
</organism>
<protein>
    <recommendedName>
        <fullName evidence="4">Sulfatase</fullName>
    </recommendedName>
</protein>
<sequence length="577" mass="62819">MTRQSHEAPRQGEYGRGDNEDLTVRTAAATAFAAGARALGLVVLPLFVLNLLLTFGNEWPTLWPRLEWRLSTELAALLVALAIWIGWRGALGQRMLGALAALGSTWVVMHYINVTVPSIFGRRLNAYWDSQHLWAVIRMSVENKAFATALTLIVAGLALALLYAIVRLCMLPLVRAAEHDLTRRLLLFLGLAVCALSVAQPWQPERLRPLLAPPVSALLAEQSRLLVLALSADAQGWRLGPGPVFSGTVDALGGADVLIVFAEAYGAITFDKPDIAEALAPSRAQLAAAIAAGDRHVVSARLVAPTFGGASWLSHASLLAGMDTRDPRNYQQLLASSRPSLVSHFAAHGYRSVGWLPGIQRAWPEGEFYGFDRYADAERIGYEGPHFGFWRIPDQASMALIHHQEFGKDFSALPASQQEAGPRHRQPRLVVFPTVTTHAPFRALPPFTADWSRLLGADAYTIDERDAAEGVAVAWSNPTPAYLASMRYQFDWLADYLGRHAPADLFTIIVGDHQPIGSVTGPNQPWDVPIHIVSHNRRLLAHFEAAGFVPGLVPPATPFGPMHAITPLLIEAFASPP</sequence>
<dbReference type="Proteomes" id="UP001597158">
    <property type="component" value="Unassembled WGS sequence"/>
</dbReference>
<evidence type="ECO:0008006" key="4">
    <source>
        <dbReference type="Google" id="ProtNLM"/>
    </source>
</evidence>
<keyword evidence="3" id="KW-1185">Reference proteome</keyword>
<keyword evidence="1" id="KW-0812">Transmembrane</keyword>
<dbReference type="RefSeq" id="WP_277832303.1">
    <property type="nucleotide sequence ID" value="NZ_JARQZE010000004.1"/>
</dbReference>
<comment type="caution">
    <text evidence="2">The sequence shown here is derived from an EMBL/GenBank/DDBJ whole genome shotgun (WGS) entry which is preliminary data.</text>
</comment>
<accession>A0ABW3WH87</accession>
<evidence type="ECO:0000256" key="1">
    <source>
        <dbReference type="SAM" id="Phobius"/>
    </source>
</evidence>
<name>A0ABW3WH87_9RHOO</name>
<feature type="transmembrane region" description="Helical" evidence="1">
    <location>
        <begin position="68"/>
        <end position="87"/>
    </location>
</feature>
<feature type="transmembrane region" description="Helical" evidence="1">
    <location>
        <begin position="38"/>
        <end position="56"/>
    </location>
</feature>